<evidence type="ECO:0000256" key="1">
    <source>
        <dbReference type="ARBA" id="ARBA00038142"/>
    </source>
</evidence>
<feature type="compositionally biased region" description="Basic and acidic residues" evidence="2">
    <location>
        <begin position="231"/>
        <end position="260"/>
    </location>
</feature>
<dbReference type="AlphaFoldDB" id="A0A1D5NS22"/>
<dbReference type="OMA" id="LEMRENY"/>
<dbReference type="PANTHER" id="PTHR15326:SF9">
    <property type="entry name" value="SPERMATOGENESIS-ASSOCIATED PROTEIN 2"/>
    <property type="match status" value="1"/>
</dbReference>
<evidence type="ECO:0000259" key="3">
    <source>
        <dbReference type="Pfam" id="PF21388"/>
    </source>
</evidence>
<dbReference type="Bgee" id="ENSDARG00000088428">
    <property type="expression patterns" value="Expressed in granulocyte and 15 other cell types or tissues"/>
</dbReference>
<evidence type="ECO:0000256" key="2">
    <source>
        <dbReference type="SAM" id="MobiDB-lite"/>
    </source>
</evidence>
<gene>
    <name evidence="4 5" type="primary">si:ch211-189a15.5</name>
</gene>
<dbReference type="Pfam" id="PF21388">
    <property type="entry name" value="SPATA2_PUB-like"/>
    <property type="match status" value="1"/>
</dbReference>
<dbReference type="EMBL" id="CT027744">
    <property type="status" value="NOT_ANNOTATED_CDS"/>
    <property type="molecule type" value="Genomic_DNA"/>
</dbReference>
<dbReference type="OrthoDB" id="9837000at2759"/>
<dbReference type="PANTHER" id="PTHR15326">
    <property type="entry name" value="SPERMATOGENESIS-ASSOCIATED PROTEIN 2/TAMOZHENNIC"/>
    <property type="match status" value="1"/>
</dbReference>
<dbReference type="KEGG" id="dre:100149436"/>
<dbReference type="GeneTree" id="ENSGT00530000063956"/>
<organism evidence="4">
    <name type="scientific">Danio rerio</name>
    <name type="common">Zebrafish</name>
    <name type="synonym">Brachydanio rerio</name>
    <dbReference type="NCBI Taxonomy" id="7955"/>
    <lineage>
        <taxon>Eukaryota</taxon>
        <taxon>Metazoa</taxon>
        <taxon>Chordata</taxon>
        <taxon>Craniata</taxon>
        <taxon>Vertebrata</taxon>
        <taxon>Euteleostomi</taxon>
        <taxon>Actinopterygii</taxon>
        <taxon>Neopterygii</taxon>
        <taxon>Teleostei</taxon>
        <taxon>Ostariophysi</taxon>
        <taxon>Cypriniformes</taxon>
        <taxon>Danionidae</taxon>
        <taxon>Danioninae</taxon>
        <taxon>Danio</taxon>
    </lineage>
</organism>
<dbReference type="ZFIN" id="ZDB-GENE-141215-48">
    <property type="gene designation" value="si:ch211-189a15.5"/>
</dbReference>
<proteinExistence type="inferred from homology"/>
<sequence length="510" mass="57042">MTNSVEDPSSVSRKDAFAQYLQYYEKVCGEGGVKACPETQVTDEDRLALLFSDAEPRKSLHTGDFYERLFTCAQQRDGQRRVNDFRRALELLEMFCVNLFLFPWKKEIKTLKTFTGHFVYYIKPVLPFARSILHLIGYTETDSEYRLSNSFDLDKARTMGFDLFLARLECDYLLELMNQKSHVECLEIMQKRATQDVVEDLAGEEGAKPEAAEPEGDLVENPEELQPQESLKSHDQEVDKSQEDAVSDEERPPKSFETDDKSILEMWKAYPDLAFRQNPIFRKSQRSMQPLKAQEWAGSRGHNAGLFHETSTEMSGPQSIAIHTETSPGHLKRHNPNSIVETQPLDAKPIVLKVGALLQGEVLTEDGLSELTEQMGKMQMKELSVDEPLKYPTEETAQAHPCNGHNDITTPPTKSPDCMSTPILCSSSQEPVCNISGCGSCAGSDDTLAQEDTIREPPQSIYIPCVPKGCAPVFGSPTDHCLTANEGSSAQRSPTSQPAEDDLVQTYVIV</sequence>
<dbReference type="InterPro" id="IPR036339">
    <property type="entry name" value="PUB-like_dom_sf"/>
</dbReference>
<reference evidence="4" key="1">
    <citation type="journal article" date="2013" name="Nature">
        <title>The zebrafish reference genome sequence and its relationship to the human genome.</title>
        <authorList>
            <consortium name="Genome Reference Consortium Zebrafish"/>
            <person name="Howe K."/>
            <person name="Clark M.D."/>
            <person name="Torroja C.F."/>
            <person name="Torrance J."/>
            <person name="Berthelot C."/>
            <person name="Muffato M."/>
            <person name="Collins J.E."/>
            <person name="Humphray S."/>
            <person name="McLaren K."/>
            <person name="Matthews L."/>
            <person name="McLaren S."/>
            <person name="Sealy I."/>
            <person name="Caccamo M."/>
            <person name="Churcher C."/>
            <person name="Scott C."/>
            <person name="Barrett J.C."/>
            <person name="Koch R."/>
            <person name="Rauch G.J."/>
            <person name="White S."/>
            <person name="Chow W."/>
            <person name="Kilian B."/>
            <person name="Quintais L.T."/>
            <person name="Guerra-Assuncao J.A."/>
            <person name="Zhou Y."/>
            <person name="Gu Y."/>
            <person name="Yen J."/>
            <person name="Vogel J.H."/>
            <person name="Eyre T."/>
            <person name="Redmond S."/>
            <person name="Banerjee R."/>
            <person name="Chi J."/>
            <person name="Fu B."/>
            <person name="Langley E."/>
            <person name="Maguire S.F."/>
            <person name="Laird G.K."/>
            <person name="Lloyd D."/>
            <person name="Kenyon E."/>
            <person name="Donaldson S."/>
            <person name="Sehra H."/>
            <person name="Almeida-King J."/>
            <person name="Loveland J."/>
            <person name="Trevanion S."/>
            <person name="Jones M."/>
            <person name="Quail M."/>
            <person name="Willey D."/>
            <person name="Hunt A."/>
            <person name="Burton J."/>
            <person name="Sims S."/>
            <person name="McLay K."/>
            <person name="Plumb B."/>
            <person name="Davis J."/>
            <person name="Clee C."/>
            <person name="Oliver K."/>
            <person name="Clark R."/>
            <person name="Riddle C."/>
            <person name="Elliot D."/>
            <person name="Eliott D."/>
            <person name="Threadgold G."/>
            <person name="Harden G."/>
            <person name="Ware D."/>
            <person name="Begum S."/>
            <person name="Mortimore B."/>
            <person name="Mortimer B."/>
            <person name="Kerry G."/>
            <person name="Heath P."/>
            <person name="Phillimore B."/>
            <person name="Tracey A."/>
            <person name="Corby N."/>
            <person name="Dunn M."/>
            <person name="Johnson C."/>
            <person name="Wood J."/>
            <person name="Clark S."/>
            <person name="Pelan S."/>
            <person name="Griffiths G."/>
            <person name="Smith M."/>
            <person name="Glithero R."/>
            <person name="Howden P."/>
            <person name="Barker N."/>
            <person name="Lloyd C."/>
            <person name="Stevens C."/>
            <person name="Harley J."/>
            <person name="Holt K."/>
            <person name="Panagiotidis G."/>
            <person name="Lovell J."/>
            <person name="Beasley H."/>
            <person name="Henderson C."/>
            <person name="Gordon D."/>
            <person name="Auger K."/>
            <person name="Wright D."/>
            <person name="Collins J."/>
            <person name="Raisen C."/>
            <person name="Dyer L."/>
            <person name="Leung K."/>
            <person name="Robertson L."/>
            <person name="Ambridge K."/>
            <person name="Leongamornlert D."/>
            <person name="McGuire S."/>
            <person name="Gilderthorp R."/>
            <person name="Griffiths C."/>
            <person name="Manthravadi D."/>
            <person name="Nichol S."/>
            <person name="Barker G."/>
            <person name="Whitehead S."/>
            <person name="Kay M."/>
            <person name="Brown J."/>
            <person name="Murnane C."/>
            <person name="Gray E."/>
            <person name="Humphries M."/>
            <person name="Sycamore N."/>
            <person name="Barker D."/>
            <person name="Saunders D."/>
            <person name="Wallis J."/>
            <person name="Babbage A."/>
            <person name="Hammond S."/>
            <person name="Mashreghi-Mohammadi M."/>
            <person name="Barr L."/>
            <person name="Martin S."/>
            <person name="Wray P."/>
            <person name="Ellington A."/>
            <person name="Matthews N."/>
            <person name="Ellwood M."/>
            <person name="Woodmansey R."/>
            <person name="Clark G."/>
            <person name="Cooper J."/>
            <person name="Cooper J."/>
            <person name="Tromans A."/>
            <person name="Grafham D."/>
            <person name="Skuce C."/>
            <person name="Pandian R."/>
            <person name="Andrews R."/>
            <person name="Harrison E."/>
            <person name="Kimberley A."/>
            <person name="Garnett J."/>
            <person name="Fosker N."/>
            <person name="Hall R."/>
            <person name="Garner P."/>
            <person name="Kelly D."/>
            <person name="Bird C."/>
            <person name="Palmer S."/>
            <person name="Gehring I."/>
            <person name="Berger A."/>
            <person name="Dooley C.M."/>
            <person name="Ersan-Urun Z."/>
            <person name="Eser C."/>
            <person name="Geiger H."/>
            <person name="Geisler M."/>
            <person name="Karotki L."/>
            <person name="Kirn A."/>
            <person name="Konantz J."/>
            <person name="Konantz M."/>
            <person name="Oberlander M."/>
            <person name="Rudolph-Geiger S."/>
            <person name="Teucke M."/>
            <person name="Lanz C."/>
            <person name="Raddatz G."/>
            <person name="Osoegawa K."/>
            <person name="Zhu B."/>
            <person name="Rapp A."/>
            <person name="Widaa S."/>
            <person name="Langford C."/>
            <person name="Yang F."/>
            <person name="Schuster S.C."/>
            <person name="Carter N.P."/>
            <person name="Harrow J."/>
            <person name="Ning Z."/>
            <person name="Herrero J."/>
            <person name="Searle S.M."/>
            <person name="Enright A."/>
            <person name="Geisler R."/>
            <person name="Plasterk R.H."/>
            <person name="Lee C."/>
            <person name="Westerfield M."/>
            <person name="de Jong P.J."/>
            <person name="Zon L.I."/>
            <person name="Postlethwait J.H."/>
            <person name="Nusslein-Volhard C."/>
            <person name="Hubbard T.J."/>
            <person name="Roest Crollius H."/>
            <person name="Rogers J."/>
            <person name="Stemple D.L."/>
        </authorList>
    </citation>
    <scope>NUCLEOTIDE SEQUENCE [LARGE SCALE GENOMIC DNA]</scope>
    <source>
        <strain evidence="4">Tuebingen</strain>
    </source>
</reference>
<feature type="region of interest" description="Disordered" evidence="2">
    <location>
        <begin position="201"/>
        <end position="260"/>
    </location>
</feature>
<dbReference type="GeneID" id="100149436"/>
<accession>A0A8M6Z7V9</accession>
<feature type="domain" description="Spermatogenesis-associated protein 2 PUB-like" evidence="3">
    <location>
        <begin position="17"/>
        <end position="194"/>
    </location>
</feature>
<accession>A0A1D5NS22</accession>
<dbReference type="RefSeq" id="XP_017212566.2">
    <property type="nucleotide sequence ID" value="XM_017357077.4"/>
</dbReference>
<evidence type="ECO:0000313" key="5">
    <source>
        <dbReference type="ZFIN" id="ZDB-GENE-141215-48"/>
    </source>
</evidence>
<dbReference type="Ensembl" id="ENSDART00000125365.3">
    <property type="protein sequence ID" value="ENSDARP00000142630.1"/>
    <property type="gene ID" value="ENSDARG00000088428.3"/>
</dbReference>
<evidence type="ECO:0000313" key="4">
    <source>
        <dbReference type="Ensembl" id="ENSDARP00000142630"/>
    </source>
</evidence>
<dbReference type="PaxDb" id="7955-ENSDARP00000109354"/>
<dbReference type="STRING" id="7955.ENSDARP00000142630"/>
<feature type="compositionally biased region" description="Acidic residues" evidence="2">
    <location>
        <begin position="212"/>
        <end position="223"/>
    </location>
</feature>
<dbReference type="GO" id="GO:0005737">
    <property type="term" value="C:cytoplasm"/>
    <property type="evidence" value="ECO:0000318"/>
    <property type="project" value="GO_Central"/>
</dbReference>
<reference evidence="4" key="2">
    <citation type="submission" date="2016-10" db="UniProtKB">
        <authorList>
            <consortium name="Ensembl"/>
        </authorList>
    </citation>
    <scope>IDENTIFICATION</scope>
    <source>
        <strain evidence="4">Tuebingen</strain>
    </source>
</reference>
<dbReference type="Gene3D" id="1.20.58.2190">
    <property type="match status" value="1"/>
</dbReference>
<protein>
    <submittedName>
        <fullName evidence="4">Si:ch211-189a15.5</fullName>
    </submittedName>
</protein>
<comment type="similarity">
    <text evidence="1">Belongs to the SPATA2 family.</text>
</comment>
<dbReference type="eggNOG" id="ENOG502RXYM">
    <property type="taxonomic scope" value="Eukaryota"/>
</dbReference>
<name>A0A1D5NS22_DANRE</name>
<dbReference type="InterPro" id="IPR048839">
    <property type="entry name" value="SPATA2_PUB-like"/>
</dbReference>
<dbReference type="AGR" id="ZFIN:ZDB-GENE-141215-48"/>
<dbReference type="SUPFAM" id="SSF143503">
    <property type="entry name" value="PUG domain-like"/>
    <property type="match status" value="1"/>
</dbReference>